<comment type="caution">
    <text evidence="9">The sequence shown here is derived from an EMBL/GenBank/DDBJ whole genome shotgun (WGS) entry which is preliminary data.</text>
</comment>
<protein>
    <recommendedName>
        <fullName evidence="8">Polysaccharide chain length determinant N-terminal domain-containing protein</fullName>
    </recommendedName>
</protein>
<dbReference type="PANTHER" id="PTHR32309:SF13">
    <property type="entry name" value="FERRIC ENTEROBACTIN TRANSPORT PROTEIN FEPE"/>
    <property type="match status" value="1"/>
</dbReference>
<gene>
    <name evidence="9" type="ORF">HB850_09575</name>
</gene>
<evidence type="ECO:0000256" key="3">
    <source>
        <dbReference type="ARBA" id="ARBA00022475"/>
    </source>
</evidence>
<evidence type="ECO:0000256" key="1">
    <source>
        <dbReference type="ARBA" id="ARBA00004651"/>
    </source>
</evidence>
<organism evidence="9 10">
    <name type="scientific">Listeria newyorkensis</name>
    <dbReference type="NCBI Taxonomy" id="1497681"/>
    <lineage>
        <taxon>Bacteria</taxon>
        <taxon>Bacillati</taxon>
        <taxon>Bacillota</taxon>
        <taxon>Bacilli</taxon>
        <taxon>Bacillales</taxon>
        <taxon>Listeriaceae</taxon>
        <taxon>Listeria</taxon>
    </lineage>
</organism>
<dbReference type="GO" id="GO:0005886">
    <property type="term" value="C:plasma membrane"/>
    <property type="evidence" value="ECO:0007669"/>
    <property type="project" value="UniProtKB-SubCell"/>
</dbReference>
<keyword evidence="6 7" id="KW-0472">Membrane</keyword>
<dbReference type="InterPro" id="IPR003856">
    <property type="entry name" value="LPS_length_determ_N"/>
</dbReference>
<dbReference type="PANTHER" id="PTHR32309">
    <property type="entry name" value="TYROSINE-PROTEIN KINASE"/>
    <property type="match status" value="1"/>
</dbReference>
<keyword evidence="4 7" id="KW-0812">Transmembrane</keyword>
<dbReference type="Pfam" id="PF02706">
    <property type="entry name" value="Wzz"/>
    <property type="match status" value="1"/>
</dbReference>
<dbReference type="RefSeq" id="WP_185389245.1">
    <property type="nucleotide sequence ID" value="NZ_JAARQN010000007.1"/>
</dbReference>
<evidence type="ECO:0000256" key="6">
    <source>
        <dbReference type="ARBA" id="ARBA00023136"/>
    </source>
</evidence>
<feature type="transmembrane region" description="Helical" evidence="7">
    <location>
        <begin position="175"/>
        <end position="200"/>
    </location>
</feature>
<dbReference type="EMBL" id="JAARQN010000007">
    <property type="protein sequence ID" value="MBC1458009.1"/>
    <property type="molecule type" value="Genomic_DNA"/>
</dbReference>
<evidence type="ECO:0000256" key="7">
    <source>
        <dbReference type="SAM" id="Phobius"/>
    </source>
</evidence>
<feature type="domain" description="Polysaccharide chain length determinant N-terminal" evidence="8">
    <location>
        <begin position="5"/>
        <end position="98"/>
    </location>
</feature>
<evidence type="ECO:0000313" key="10">
    <source>
        <dbReference type="Proteomes" id="UP000569903"/>
    </source>
</evidence>
<evidence type="ECO:0000256" key="2">
    <source>
        <dbReference type="ARBA" id="ARBA00006683"/>
    </source>
</evidence>
<evidence type="ECO:0000256" key="4">
    <source>
        <dbReference type="ARBA" id="ARBA00022692"/>
    </source>
</evidence>
<evidence type="ECO:0000256" key="5">
    <source>
        <dbReference type="ARBA" id="ARBA00022989"/>
    </source>
</evidence>
<reference evidence="9 10" key="1">
    <citation type="submission" date="2020-03" db="EMBL/GenBank/DDBJ databases">
        <title>Soil Listeria distribution.</title>
        <authorList>
            <person name="Liao J."/>
            <person name="Wiedmann M."/>
        </authorList>
    </citation>
    <scope>NUCLEOTIDE SEQUENCE [LARGE SCALE GENOMIC DNA]</scope>
    <source>
        <strain evidence="9 10">FSL L7-1614</strain>
    </source>
</reference>
<accession>A0A841YY50</accession>
<dbReference type="Proteomes" id="UP000569903">
    <property type="component" value="Unassembled WGS sequence"/>
</dbReference>
<dbReference type="GO" id="GO:0004713">
    <property type="term" value="F:protein tyrosine kinase activity"/>
    <property type="evidence" value="ECO:0007669"/>
    <property type="project" value="TreeGrafter"/>
</dbReference>
<feature type="transmembrane region" description="Helical" evidence="7">
    <location>
        <begin position="20"/>
        <end position="41"/>
    </location>
</feature>
<sequence>MNLKTMELSVVLKIIKNNIWWLIAIPTVSVALAFSISKYYIQPMYTSSAQIFITTNVKSEDGKSAVYSEQLKANIQLANTFNTILKSSRTLGKVRSELQLDETDEALSKKINIQSDKDSLVFKVSVEDREPNRARAIVNKITATYKEDLPQLVDNNKVIILEPANLPLEPTSPNILLNTLIAFVLGMIANFIFVSSIYLFRDHIEGESDLSELSLKFVGDIPLIK</sequence>
<evidence type="ECO:0000259" key="8">
    <source>
        <dbReference type="Pfam" id="PF02706"/>
    </source>
</evidence>
<keyword evidence="5 7" id="KW-1133">Transmembrane helix</keyword>
<dbReference type="AlphaFoldDB" id="A0A841YY50"/>
<comment type="similarity">
    <text evidence="2">Belongs to the CpsC/CapA family.</text>
</comment>
<comment type="subcellular location">
    <subcellularLocation>
        <location evidence="1">Cell membrane</location>
        <topology evidence="1">Multi-pass membrane protein</topology>
    </subcellularLocation>
</comment>
<proteinExistence type="inferred from homology"/>
<keyword evidence="3" id="KW-1003">Cell membrane</keyword>
<dbReference type="InterPro" id="IPR050445">
    <property type="entry name" value="Bact_polysacc_biosynth/exp"/>
</dbReference>
<evidence type="ECO:0000313" key="9">
    <source>
        <dbReference type="EMBL" id="MBC1458009.1"/>
    </source>
</evidence>
<name>A0A841YY50_9LIST</name>